<dbReference type="RefSeq" id="WP_089217300.1">
    <property type="nucleotide sequence ID" value="NZ_CP076394.1"/>
</dbReference>
<name>A0A239L642_9SPHN</name>
<proteinExistence type="predicted"/>
<dbReference type="PANTHER" id="PTHR34504">
    <property type="entry name" value="ANTITOXIN HICB"/>
    <property type="match status" value="1"/>
</dbReference>
<sequence length="69" mass="7220">MQVTAVLTPAKEGGFVAYNPETGTTSQGETIENAIANLREAVELYLEMFPLPAGGPPLVTSFDVDAHAA</sequence>
<reference evidence="1 2" key="1">
    <citation type="submission" date="2017-06" db="EMBL/GenBank/DDBJ databases">
        <authorList>
            <person name="Kim H.J."/>
            <person name="Triplett B.A."/>
        </authorList>
    </citation>
    <scope>NUCLEOTIDE SEQUENCE [LARGE SCALE GENOMIC DNA]</scope>
    <source>
        <strain evidence="1 2">DS15</strain>
    </source>
</reference>
<dbReference type="InterPro" id="IPR035069">
    <property type="entry name" value="TTHA1013/TTHA0281-like"/>
</dbReference>
<keyword evidence="2" id="KW-1185">Reference proteome</keyword>
<dbReference type="AlphaFoldDB" id="A0A239L642"/>
<dbReference type="EMBL" id="FZPA01000019">
    <property type="protein sequence ID" value="SNT25293.1"/>
    <property type="molecule type" value="Genomic_DNA"/>
</dbReference>
<gene>
    <name evidence="1" type="ORF">SAMN06295955_11932</name>
</gene>
<dbReference type="SUPFAM" id="SSF143100">
    <property type="entry name" value="TTHA1013/TTHA0281-like"/>
    <property type="match status" value="1"/>
</dbReference>
<organism evidence="1 2">
    <name type="scientific">Sphingopyxis indica</name>
    <dbReference type="NCBI Taxonomy" id="436663"/>
    <lineage>
        <taxon>Bacteria</taxon>
        <taxon>Pseudomonadati</taxon>
        <taxon>Pseudomonadota</taxon>
        <taxon>Alphaproteobacteria</taxon>
        <taxon>Sphingomonadales</taxon>
        <taxon>Sphingomonadaceae</taxon>
        <taxon>Sphingopyxis</taxon>
    </lineage>
</organism>
<evidence type="ECO:0000313" key="1">
    <source>
        <dbReference type="EMBL" id="SNT25293.1"/>
    </source>
</evidence>
<dbReference type="Gene3D" id="3.30.160.250">
    <property type="match status" value="1"/>
</dbReference>
<dbReference type="Proteomes" id="UP000198339">
    <property type="component" value="Unassembled WGS sequence"/>
</dbReference>
<dbReference type="PANTHER" id="PTHR34504:SF2">
    <property type="entry name" value="UPF0150 PROTEIN SSL0259"/>
    <property type="match status" value="1"/>
</dbReference>
<dbReference type="OrthoDB" id="9807959at2"/>
<protein>
    <recommendedName>
        <fullName evidence="3">HicB_like antitoxin of toxin-antitoxin system</fullName>
    </recommendedName>
</protein>
<evidence type="ECO:0008006" key="3">
    <source>
        <dbReference type="Google" id="ProtNLM"/>
    </source>
</evidence>
<evidence type="ECO:0000313" key="2">
    <source>
        <dbReference type="Proteomes" id="UP000198339"/>
    </source>
</evidence>
<accession>A0A239L642</accession>
<dbReference type="InterPro" id="IPR051404">
    <property type="entry name" value="TA_system_antitoxin"/>
</dbReference>